<keyword evidence="1" id="KW-0175">Coiled coil</keyword>
<organism evidence="3 4">
    <name type="scientific">Fomitopsis schrenkii</name>
    <name type="common">Brown rot fungus</name>
    <dbReference type="NCBI Taxonomy" id="2126942"/>
    <lineage>
        <taxon>Eukaryota</taxon>
        <taxon>Fungi</taxon>
        <taxon>Dikarya</taxon>
        <taxon>Basidiomycota</taxon>
        <taxon>Agaricomycotina</taxon>
        <taxon>Agaricomycetes</taxon>
        <taxon>Polyporales</taxon>
        <taxon>Fomitopsis</taxon>
    </lineage>
</organism>
<protein>
    <submittedName>
        <fullName evidence="3">Uncharacterized protein</fullName>
    </submittedName>
</protein>
<dbReference type="AlphaFoldDB" id="S8EYZ0"/>
<evidence type="ECO:0000313" key="4">
    <source>
        <dbReference type="Proteomes" id="UP000015241"/>
    </source>
</evidence>
<gene>
    <name evidence="3" type="ORF">FOMPIDRAFT_1054804</name>
</gene>
<dbReference type="OrthoDB" id="10436734at2759"/>
<feature type="coiled-coil region" evidence="1">
    <location>
        <begin position="17"/>
        <end position="72"/>
    </location>
</feature>
<keyword evidence="4" id="KW-1185">Reference proteome</keyword>
<reference evidence="3 4" key="1">
    <citation type="journal article" date="2012" name="Science">
        <title>The Paleozoic origin of enzymatic lignin decomposition reconstructed from 31 fungal genomes.</title>
        <authorList>
            <person name="Floudas D."/>
            <person name="Binder M."/>
            <person name="Riley R."/>
            <person name="Barry K."/>
            <person name="Blanchette R.A."/>
            <person name="Henrissat B."/>
            <person name="Martinez A.T."/>
            <person name="Otillar R."/>
            <person name="Spatafora J.W."/>
            <person name="Yadav J.S."/>
            <person name="Aerts A."/>
            <person name="Benoit I."/>
            <person name="Boyd A."/>
            <person name="Carlson A."/>
            <person name="Copeland A."/>
            <person name="Coutinho P.M."/>
            <person name="de Vries R.P."/>
            <person name="Ferreira P."/>
            <person name="Findley K."/>
            <person name="Foster B."/>
            <person name="Gaskell J."/>
            <person name="Glotzer D."/>
            <person name="Gorecki P."/>
            <person name="Heitman J."/>
            <person name="Hesse C."/>
            <person name="Hori C."/>
            <person name="Igarashi K."/>
            <person name="Jurgens J.A."/>
            <person name="Kallen N."/>
            <person name="Kersten P."/>
            <person name="Kohler A."/>
            <person name="Kuees U."/>
            <person name="Kumar T.K.A."/>
            <person name="Kuo A."/>
            <person name="LaButti K."/>
            <person name="Larrondo L.F."/>
            <person name="Lindquist E."/>
            <person name="Ling A."/>
            <person name="Lombard V."/>
            <person name="Lucas S."/>
            <person name="Lundell T."/>
            <person name="Martin R."/>
            <person name="McLaughlin D.J."/>
            <person name="Morgenstern I."/>
            <person name="Morin E."/>
            <person name="Murat C."/>
            <person name="Nagy L.G."/>
            <person name="Nolan M."/>
            <person name="Ohm R.A."/>
            <person name="Patyshakuliyeva A."/>
            <person name="Rokas A."/>
            <person name="Ruiz-Duenas F.J."/>
            <person name="Sabat G."/>
            <person name="Salamov A."/>
            <person name="Samejima M."/>
            <person name="Schmutz J."/>
            <person name="Slot J.C."/>
            <person name="St John F."/>
            <person name="Stenlid J."/>
            <person name="Sun H."/>
            <person name="Sun S."/>
            <person name="Syed K."/>
            <person name="Tsang A."/>
            <person name="Wiebenga A."/>
            <person name="Young D."/>
            <person name="Pisabarro A."/>
            <person name="Eastwood D.C."/>
            <person name="Martin F."/>
            <person name="Cullen D."/>
            <person name="Grigoriev I.V."/>
            <person name="Hibbett D.S."/>
        </authorList>
    </citation>
    <scope>NUCLEOTIDE SEQUENCE</scope>
    <source>
        <strain evidence="4">FP-58527</strain>
    </source>
</reference>
<proteinExistence type="predicted"/>
<dbReference type="HOGENOM" id="CLU_586638_0_0_1"/>
<evidence type="ECO:0000256" key="2">
    <source>
        <dbReference type="SAM" id="MobiDB-lite"/>
    </source>
</evidence>
<dbReference type="Proteomes" id="UP000015241">
    <property type="component" value="Unassembled WGS sequence"/>
</dbReference>
<sequence length="466" mass="52361">MAYSARDTRSLLSNVEVVNLSQRVDELQNKIDETTAALDAKSRTVGQLEQRVRELSSDLELAEADISNAKAIPLSEVSTHAHEVDRAETCVEQAYSLEQITNAEETQHTAVFRAECAAHYQETTMIEERHAQEHTELQGQVAALHKELQWPLVQIRENAHRAELEKVHLLHRQEIDTLTAERDALQQRCDQLESAPPIAGQPQVGTNSSETEERSEPFAHLSPQLAQASSQVSTLREGLVLARQGLAASRDKDRRIARLYEELASVRMARNALIEKLATSDELSRNQLQRAEQRSKQRENESRQVLAQYLSIIEQLQYQLNVATQQSGPEDQQKPKRQEAELRALLCELSDAKAAVTLAERQMGLLITLVQVSAEGRELTNQAAAFGQRQDVVELLDRLKGHQQELGRQVAEAAHTHRYDPQPHTRELLLEHIWGKLVVSSPRLSEEWLAAALIGPQTSAARKPEL</sequence>
<evidence type="ECO:0000313" key="3">
    <source>
        <dbReference type="EMBL" id="EPS94730.1"/>
    </source>
</evidence>
<dbReference type="EMBL" id="KE504224">
    <property type="protein sequence ID" value="EPS94730.1"/>
    <property type="molecule type" value="Genomic_DNA"/>
</dbReference>
<dbReference type="InParanoid" id="S8EYZ0"/>
<name>S8EYZ0_FOMSC</name>
<feature type="region of interest" description="Disordered" evidence="2">
    <location>
        <begin position="193"/>
        <end position="226"/>
    </location>
</feature>
<evidence type="ECO:0000256" key="1">
    <source>
        <dbReference type="SAM" id="Coils"/>
    </source>
</evidence>
<accession>S8EYZ0</accession>